<dbReference type="Proteomes" id="UP001157034">
    <property type="component" value="Unassembled WGS sequence"/>
</dbReference>
<reference evidence="3" key="1">
    <citation type="journal article" date="2019" name="Int. J. Syst. Evol. Microbiol.">
        <title>The Global Catalogue of Microorganisms (GCM) 10K type strain sequencing project: providing services to taxonomists for standard genome sequencing and annotation.</title>
        <authorList>
            <consortium name="The Broad Institute Genomics Platform"/>
            <consortium name="The Broad Institute Genome Sequencing Center for Infectious Disease"/>
            <person name="Wu L."/>
            <person name="Ma J."/>
        </authorList>
    </citation>
    <scope>NUCLEOTIDE SEQUENCE [LARGE SCALE GENOMIC DNA]</scope>
    <source>
        <strain evidence="3">NBRC 108894</strain>
    </source>
</reference>
<evidence type="ECO:0000313" key="2">
    <source>
        <dbReference type="EMBL" id="GMA97051.1"/>
    </source>
</evidence>
<organism evidence="2 3">
    <name type="scientific">Pseudolysinimonas kribbensis</name>
    <dbReference type="NCBI Taxonomy" id="433641"/>
    <lineage>
        <taxon>Bacteria</taxon>
        <taxon>Bacillati</taxon>
        <taxon>Actinomycetota</taxon>
        <taxon>Actinomycetes</taxon>
        <taxon>Micrococcales</taxon>
        <taxon>Microbacteriaceae</taxon>
        <taxon>Pseudolysinimonas</taxon>
    </lineage>
</organism>
<keyword evidence="3" id="KW-1185">Reference proteome</keyword>
<evidence type="ECO:0000256" key="1">
    <source>
        <dbReference type="SAM" id="MobiDB-lite"/>
    </source>
</evidence>
<sequence>MQLAARIPVEDGDRLLDARPGLDLAGDAGLLVDHALQFGEAPLVGLVEVDRRTEELPRLQRVDLAADAVLLAGLRGEFVLEELRELAVRLRGRLGASSEVGGDGIRRRRAPSSSADAANPAKKPFCASACLRAWAATSATWRRAGTTP</sequence>
<evidence type="ECO:0000313" key="3">
    <source>
        <dbReference type="Proteomes" id="UP001157034"/>
    </source>
</evidence>
<feature type="region of interest" description="Disordered" evidence="1">
    <location>
        <begin position="96"/>
        <end position="121"/>
    </location>
</feature>
<accession>A0ABQ6KBT6</accession>
<dbReference type="EMBL" id="BSVB01000001">
    <property type="protein sequence ID" value="GMA97051.1"/>
    <property type="molecule type" value="Genomic_DNA"/>
</dbReference>
<comment type="caution">
    <text evidence="2">The sequence shown here is derived from an EMBL/GenBank/DDBJ whole genome shotgun (WGS) entry which is preliminary data.</text>
</comment>
<name>A0ABQ6KBT6_9MICO</name>
<protein>
    <submittedName>
        <fullName evidence="2">Uncharacterized protein</fullName>
    </submittedName>
</protein>
<proteinExistence type="predicted"/>
<gene>
    <name evidence="2" type="ORF">GCM10025881_38750</name>
</gene>